<dbReference type="AlphaFoldDB" id="A0A1G1XLG1"/>
<evidence type="ECO:0000256" key="1">
    <source>
        <dbReference type="SAM" id="Phobius"/>
    </source>
</evidence>
<sequence length="111" mass="12904">MRQRTFGWILAMLAPFLAAGLVTAWLRHNDLVKRQKALDMEARTLVRDNEALDSVLDLVSLDVFKEFEVRKRLNFVKPGEKLVIFISPSPMPSTPPEPNFFEKIKLFFKRD</sequence>
<organism evidence="2 3">
    <name type="scientific">Candidatus Brennerbacteria bacterium RIFOXYD1_FULL_41_16</name>
    <dbReference type="NCBI Taxonomy" id="1797529"/>
    <lineage>
        <taxon>Bacteria</taxon>
        <taxon>Candidatus Brenneribacteriota</taxon>
    </lineage>
</organism>
<evidence type="ECO:0000313" key="2">
    <source>
        <dbReference type="EMBL" id="OGY40848.1"/>
    </source>
</evidence>
<keyword evidence="1" id="KW-0472">Membrane</keyword>
<keyword evidence="1" id="KW-0812">Transmembrane</keyword>
<accession>A0A1G1XLG1</accession>
<gene>
    <name evidence="2" type="ORF">A2570_00340</name>
</gene>
<keyword evidence="1" id="KW-1133">Transmembrane helix</keyword>
<evidence type="ECO:0008006" key="4">
    <source>
        <dbReference type="Google" id="ProtNLM"/>
    </source>
</evidence>
<evidence type="ECO:0000313" key="3">
    <source>
        <dbReference type="Proteomes" id="UP000178570"/>
    </source>
</evidence>
<comment type="caution">
    <text evidence="2">The sequence shown here is derived from an EMBL/GenBank/DDBJ whole genome shotgun (WGS) entry which is preliminary data.</text>
</comment>
<feature type="transmembrane region" description="Helical" evidence="1">
    <location>
        <begin position="6"/>
        <end position="26"/>
    </location>
</feature>
<name>A0A1G1XLG1_9BACT</name>
<reference evidence="2 3" key="1">
    <citation type="journal article" date="2016" name="Nat. Commun.">
        <title>Thousands of microbial genomes shed light on interconnected biogeochemical processes in an aquifer system.</title>
        <authorList>
            <person name="Anantharaman K."/>
            <person name="Brown C.T."/>
            <person name="Hug L.A."/>
            <person name="Sharon I."/>
            <person name="Castelle C.J."/>
            <person name="Probst A.J."/>
            <person name="Thomas B.C."/>
            <person name="Singh A."/>
            <person name="Wilkins M.J."/>
            <person name="Karaoz U."/>
            <person name="Brodie E.L."/>
            <person name="Williams K.H."/>
            <person name="Hubbard S.S."/>
            <person name="Banfield J.F."/>
        </authorList>
    </citation>
    <scope>NUCLEOTIDE SEQUENCE [LARGE SCALE GENOMIC DNA]</scope>
</reference>
<dbReference type="EMBL" id="MHHY01000004">
    <property type="protein sequence ID" value="OGY40848.1"/>
    <property type="molecule type" value="Genomic_DNA"/>
</dbReference>
<protein>
    <recommendedName>
        <fullName evidence="4">Septum formation initiator</fullName>
    </recommendedName>
</protein>
<dbReference type="STRING" id="1797529.A2570_00340"/>
<dbReference type="Proteomes" id="UP000178570">
    <property type="component" value="Unassembled WGS sequence"/>
</dbReference>
<proteinExistence type="predicted"/>